<proteinExistence type="predicted"/>
<sequence>MYPGQRFEWVATPPPGADPTPAHGFRLPYLGPPAYRTPPRWGFPALAWRRPTSVAGGPAEPPVERVRSRARLAVSALWVVAVVAGIAAGAEIWRYGLLLASRTGALSRDAVQISDSLVVTGSVLSLAGGLIAAATCLWWIGSARRVATESAGYLPARPDWHLLPGLLIPGVNLVVPGAVLAELEHAVLRRSAEQRPRPSALLKSWWITWAGAGVLCAVTIAWRFRDSVQAQADGVLLSAATDLAAAAVAVLTARVVTRLTTLLAPIEPSSVRLLRVIRVQGAPEAARAERPATAAR</sequence>
<feature type="transmembrane region" description="Helical" evidence="1">
    <location>
        <begin position="72"/>
        <end position="96"/>
    </location>
</feature>
<dbReference type="AlphaFoldDB" id="A0A2S6GCG5"/>
<accession>A0A2S6GCG5</accession>
<dbReference type="InterPro" id="IPR025565">
    <property type="entry name" value="DUF4328"/>
</dbReference>
<dbReference type="Proteomes" id="UP000239203">
    <property type="component" value="Unassembled WGS sequence"/>
</dbReference>
<feature type="transmembrane region" description="Helical" evidence="1">
    <location>
        <begin position="117"/>
        <end position="140"/>
    </location>
</feature>
<evidence type="ECO:0000259" key="2">
    <source>
        <dbReference type="Pfam" id="PF14219"/>
    </source>
</evidence>
<keyword evidence="1" id="KW-0472">Membrane</keyword>
<reference evidence="3 4" key="1">
    <citation type="submission" date="2018-02" db="EMBL/GenBank/DDBJ databases">
        <title>Genomic Encyclopedia of Archaeal and Bacterial Type Strains, Phase II (KMG-II): from individual species to whole genera.</title>
        <authorList>
            <person name="Goeker M."/>
        </authorList>
    </citation>
    <scope>NUCLEOTIDE SEQUENCE [LARGE SCALE GENOMIC DNA]</scope>
    <source>
        <strain evidence="3 4">YU 961-1</strain>
    </source>
</reference>
<feature type="transmembrane region" description="Helical" evidence="1">
    <location>
        <begin position="204"/>
        <end position="224"/>
    </location>
</feature>
<name>A0A2S6GCG5_9PSEU</name>
<dbReference type="OrthoDB" id="3689403at2"/>
<feature type="transmembrane region" description="Helical" evidence="1">
    <location>
        <begin position="160"/>
        <end position="183"/>
    </location>
</feature>
<gene>
    <name evidence="3" type="ORF">CLV40_13955</name>
</gene>
<evidence type="ECO:0000313" key="4">
    <source>
        <dbReference type="Proteomes" id="UP000239203"/>
    </source>
</evidence>
<feature type="transmembrane region" description="Helical" evidence="1">
    <location>
        <begin position="236"/>
        <end position="256"/>
    </location>
</feature>
<organism evidence="3 4">
    <name type="scientific">Actinokineospora auranticolor</name>
    <dbReference type="NCBI Taxonomy" id="155976"/>
    <lineage>
        <taxon>Bacteria</taxon>
        <taxon>Bacillati</taxon>
        <taxon>Actinomycetota</taxon>
        <taxon>Actinomycetes</taxon>
        <taxon>Pseudonocardiales</taxon>
        <taxon>Pseudonocardiaceae</taxon>
        <taxon>Actinokineospora</taxon>
    </lineage>
</organism>
<keyword evidence="4" id="KW-1185">Reference proteome</keyword>
<dbReference type="EMBL" id="PTIX01000039">
    <property type="protein sequence ID" value="PPK61758.1"/>
    <property type="molecule type" value="Genomic_DNA"/>
</dbReference>
<dbReference type="RefSeq" id="WP_104483419.1">
    <property type="nucleotide sequence ID" value="NZ_CP154825.1"/>
</dbReference>
<keyword evidence="1" id="KW-0812">Transmembrane</keyword>
<dbReference type="Pfam" id="PF14219">
    <property type="entry name" value="DUF4328"/>
    <property type="match status" value="1"/>
</dbReference>
<keyword evidence="1" id="KW-1133">Transmembrane helix</keyword>
<comment type="caution">
    <text evidence="3">The sequence shown here is derived from an EMBL/GenBank/DDBJ whole genome shotgun (WGS) entry which is preliminary data.</text>
</comment>
<evidence type="ECO:0000256" key="1">
    <source>
        <dbReference type="SAM" id="Phobius"/>
    </source>
</evidence>
<feature type="domain" description="DUF4328" evidence="2">
    <location>
        <begin position="102"/>
        <end position="260"/>
    </location>
</feature>
<evidence type="ECO:0000313" key="3">
    <source>
        <dbReference type="EMBL" id="PPK61758.1"/>
    </source>
</evidence>
<protein>
    <submittedName>
        <fullName evidence="3">Uncharacterized protein DUF4328</fullName>
    </submittedName>
</protein>